<comment type="caution">
    <text evidence="1">The sequence shown here is derived from an EMBL/GenBank/DDBJ whole genome shotgun (WGS) entry which is preliminary data.</text>
</comment>
<sequence length="217" mass="24578">MKKIILLTIFFIPIYVFCQKGGNNDFNEKKLNSSDSNAYFIQKNIYRLTIATPLKNLSYYVPDIMLLGNYEHALDKNVSVAVNAGVRMYNQSFGVYVADPVTSYHFTGTAEIRYYYALQNRTKKLRHTKNYTGGYLSLSQYLLTNPFAIQSKSKQVSEKDAAPKQAGIYLNIGYQKQFKQFYFNGYGGILILNETSTTVSGFNGALQAVVSIGYVFK</sequence>
<gene>
    <name evidence="1" type="ORF">LX80_02437</name>
</gene>
<proteinExistence type="predicted"/>
<evidence type="ECO:0000313" key="2">
    <source>
        <dbReference type="Proteomes" id="UP000249720"/>
    </source>
</evidence>
<dbReference type="OrthoDB" id="883248at2"/>
<reference evidence="1 2" key="1">
    <citation type="submission" date="2018-06" db="EMBL/GenBank/DDBJ databases">
        <title>Genomic Encyclopedia of Archaeal and Bacterial Type Strains, Phase II (KMG-II): from individual species to whole genera.</title>
        <authorList>
            <person name="Goeker M."/>
        </authorList>
    </citation>
    <scope>NUCLEOTIDE SEQUENCE [LARGE SCALE GENOMIC DNA]</scope>
    <source>
        <strain evidence="1 2">DSM 23241</strain>
    </source>
</reference>
<accession>A0A2W7RQ68</accession>
<evidence type="ECO:0000313" key="1">
    <source>
        <dbReference type="EMBL" id="PZX60660.1"/>
    </source>
</evidence>
<name>A0A2W7RQ68_9BACT</name>
<organism evidence="1 2">
    <name type="scientific">Hydrotalea sandarakina</name>
    <dbReference type="NCBI Taxonomy" id="1004304"/>
    <lineage>
        <taxon>Bacteria</taxon>
        <taxon>Pseudomonadati</taxon>
        <taxon>Bacteroidota</taxon>
        <taxon>Chitinophagia</taxon>
        <taxon>Chitinophagales</taxon>
        <taxon>Chitinophagaceae</taxon>
        <taxon>Hydrotalea</taxon>
    </lineage>
</organism>
<dbReference type="AlphaFoldDB" id="A0A2W7RQ68"/>
<evidence type="ECO:0008006" key="3">
    <source>
        <dbReference type="Google" id="ProtNLM"/>
    </source>
</evidence>
<dbReference type="EMBL" id="QKZV01000009">
    <property type="protein sequence ID" value="PZX60660.1"/>
    <property type="molecule type" value="Genomic_DNA"/>
</dbReference>
<protein>
    <recommendedName>
        <fullName evidence="3">Outer membrane protein with beta-barrel domain</fullName>
    </recommendedName>
</protein>
<dbReference type="RefSeq" id="WP_111296848.1">
    <property type="nucleotide sequence ID" value="NZ_QKZV01000009.1"/>
</dbReference>
<dbReference type="Proteomes" id="UP000249720">
    <property type="component" value="Unassembled WGS sequence"/>
</dbReference>
<keyword evidence="2" id="KW-1185">Reference proteome</keyword>